<dbReference type="FunFam" id="1.10.10.350:FF:000001">
    <property type="entry name" value="Glutamate--tRNA ligase"/>
    <property type="match status" value="1"/>
</dbReference>
<dbReference type="GO" id="GO:0005524">
    <property type="term" value="F:ATP binding"/>
    <property type="evidence" value="ECO:0007669"/>
    <property type="project" value="UniProtKB-UniRule"/>
</dbReference>
<comment type="subcellular location">
    <subcellularLocation>
        <location evidence="1 10">Cytoplasm</location>
    </subcellularLocation>
</comment>
<keyword evidence="6 10" id="KW-0547">Nucleotide-binding</keyword>
<keyword evidence="10" id="KW-0862">Zinc</keyword>
<dbReference type="EC" id="6.1.1.17" evidence="10"/>
<dbReference type="InterPro" id="IPR020058">
    <property type="entry name" value="Glu/Gln-tRNA-synth_Ib_cat-dom"/>
</dbReference>
<evidence type="ECO:0000256" key="8">
    <source>
        <dbReference type="ARBA" id="ARBA00022917"/>
    </source>
</evidence>
<proteinExistence type="inferred from homology"/>
<feature type="binding site" evidence="10">
    <location>
        <position position="127"/>
    </location>
    <ligand>
        <name>Zn(2+)</name>
        <dbReference type="ChEBI" id="CHEBI:29105"/>
    </ligand>
</feature>
<dbReference type="GO" id="GO:0008270">
    <property type="term" value="F:zinc ion binding"/>
    <property type="evidence" value="ECO:0007669"/>
    <property type="project" value="UniProtKB-UniRule"/>
</dbReference>
<dbReference type="InterPro" id="IPR008925">
    <property type="entry name" value="aa_tRNA-synth_I_cd-bd_sf"/>
</dbReference>
<dbReference type="InterPro" id="IPR000924">
    <property type="entry name" value="Glu/Gln-tRNA-synth"/>
</dbReference>
<dbReference type="HAMAP" id="MF_00022">
    <property type="entry name" value="Glu_tRNA_synth_type1"/>
    <property type="match status" value="1"/>
</dbReference>
<keyword evidence="4 10" id="KW-0963">Cytoplasm</keyword>
<evidence type="ECO:0000313" key="14">
    <source>
        <dbReference type="Proteomes" id="UP000274122"/>
    </source>
</evidence>
<dbReference type="AlphaFoldDB" id="A0A447UZD2"/>
<dbReference type="PRINTS" id="PR00987">
    <property type="entry name" value="TRNASYNTHGLU"/>
</dbReference>
<comment type="similarity">
    <text evidence="2 10">Belongs to the class-I aminoacyl-tRNA synthetase family. Glutamate--tRNA ligase type 1 subfamily.</text>
</comment>
<evidence type="ECO:0000256" key="2">
    <source>
        <dbReference type="ARBA" id="ARBA00007894"/>
    </source>
</evidence>
<feature type="binding site" evidence="10">
    <location>
        <position position="125"/>
    </location>
    <ligand>
        <name>Zn(2+)</name>
        <dbReference type="ChEBI" id="CHEBI:29105"/>
    </ligand>
</feature>
<evidence type="ECO:0000256" key="1">
    <source>
        <dbReference type="ARBA" id="ARBA00004496"/>
    </source>
</evidence>
<feature type="binding site" evidence="10">
    <location>
        <position position="240"/>
    </location>
    <ligand>
        <name>ATP</name>
        <dbReference type="ChEBI" id="CHEBI:30616"/>
    </ligand>
</feature>
<dbReference type="GO" id="GO:0005829">
    <property type="term" value="C:cytosol"/>
    <property type="evidence" value="ECO:0007669"/>
    <property type="project" value="TreeGrafter"/>
</dbReference>
<dbReference type="GO" id="GO:0006424">
    <property type="term" value="P:glutamyl-tRNA aminoacylation"/>
    <property type="evidence" value="ECO:0007669"/>
    <property type="project" value="UniProtKB-UniRule"/>
</dbReference>
<dbReference type="Pfam" id="PF19269">
    <property type="entry name" value="Anticodon_2"/>
    <property type="match status" value="1"/>
</dbReference>
<evidence type="ECO:0000259" key="12">
    <source>
        <dbReference type="Pfam" id="PF19269"/>
    </source>
</evidence>
<dbReference type="Proteomes" id="UP000274122">
    <property type="component" value="Chromosome"/>
</dbReference>
<evidence type="ECO:0000256" key="10">
    <source>
        <dbReference type="HAMAP-Rule" id="MF_00022"/>
    </source>
</evidence>
<feature type="domain" description="Aminoacyl-tRNA synthetase class I anticodon-binding" evidence="12">
    <location>
        <begin position="320"/>
        <end position="461"/>
    </location>
</feature>
<dbReference type="PANTHER" id="PTHR43311:SF2">
    <property type="entry name" value="GLUTAMATE--TRNA LIGASE, MITOCHONDRIAL-RELATED"/>
    <property type="match status" value="1"/>
</dbReference>
<dbReference type="GO" id="GO:0000049">
    <property type="term" value="F:tRNA binding"/>
    <property type="evidence" value="ECO:0007669"/>
    <property type="project" value="InterPro"/>
</dbReference>
<evidence type="ECO:0000313" key="13">
    <source>
        <dbReference type="EMBL" id="VEB96049.1"/>
    </source>
</evidence>
<dbReference type="CDD" id="cd00808">
    <property type="entry name" value="GluRS_core"/>
    <property type="match status" value="1"/>
</dbReference>
<evidence type="ECO:0000256" key="7">
    <source>
        <dbReference type="ARBA" id="ARBA00022840"/>
    </source>
</evidence>
<keyword evidence="7 10" id="KW-0067">ATP-binding</keyword>
<comment type="function">
    <text evidence="10">Catalyzes the attachment of glutamate to tRNA(Glu) in a two-step reaction: glutamate is first activated by ATP to form Glu-AMP and then transferred to the acceptor end of tRNA(Glu).</text>
</comment>
<evidence type="ECO:0000256" key="5">
    <source>
        <dbReference type="ARBA" id="ARBA00022598"/>
    </source>
</evidence>
<feature type="short sequence motif" description="'KMSKS' region" evidence="10">
    <location>
        <begin position="237"/>
        <end position="241"/>
    </location>
</feature>
<dbReference type="InterPro" id="IPR004527">
    <property type="entry name" value="Glu-tRNA-ligase_bac/mito"/>
</dbReference>
<feature type="domain" description="Glutamyl/glutaminyl-tRNA synthetase class Ib catalytic" evidence="11">
    <location>
        <begin position="2"/>
        <end position="305"/>
    </location>
</feature>
<feature type="short sequence motif" description="'HIGH' region" evidence="10">
    <location>
        <begin position="9"/>
        <end position="19"/>
    </location>
</feature>
<keyword evidence="8 10" id="KW-0648">Protein biosynthesis</keyword>
<keyword evidence="14" id="KW-1185">Reference proteome</keyword>
<dbReference type="Pfam" id="PF00749">
    <property type="entry name" value="tRNA-synt_1c"/>
    <property type="match status" value="1"/>
</dbReference>
<feature type="binding site" evidence="10">
    <location>
        <position position="100"/>
    </location>
    <ligand>
        <name>Zn(2+)</name>
        <dbReference type="ChEBI" id="CHEBI:29105"/>
    </ligand>
</feature>
<evidence type="ECO:0000256" key="3">
    <source>
        <dbReference type="ARBA" id="ARBA00011245"/>
    </source>
</evidence>
<dbReference type="Gene3D" id="1.10.10.350">
    <property type="match status" value="1"/>
</dbReference>
<dbReference type="EMBL" id="LR134201">
    <property type="protein sequence ID" value="VEB96049.1"/>
    <property type="molecule type" value="Genomic_DNA"/>
</dbReference>
<dbReference type="InterPro" id="IPR014729">
    <property type="entry name" value="Rossmann-like_a/b/a_fold"/>
</dbReference>
<reference evidence="13 14" key="1">
    <citation type="submission" date="2018-12" db="EMBL/GenBank/DDBJ databases">
        <authorList>
            <consortium name="Pathogen Informatics"/>
        </authorList>
    </citation>
    <scope>NUCLEOTIDE SEQUENCE [LARGE SCALE GENOMIC DNA]</scope>
    <source>
        <strain evidence="13 14">NCTC11466</strain>
    </source>
</reference>
<organism evidence="13 14">
    <name type="scientific">Cedecea lapagei</name>
    <dbReference type="NCBI Taxonomy" id="158823"/>
    <lineage>
        <taxon>Bacteria</taxon>
        <taxon>Pseudomonadati</taxon>
        <taxon>Pseudomonadota</taxon>
        <taxon>Gammaproteobacteria</taxon>
        <taxon>Enterobacterales</taxon>
        <taxon>Enterobacteriaceae</taxon>
        <taxon>Cedecea</taxon>
    </lineage>
</organism>
<dbReference type="NCBIfam" id="TIGR00464">
    <property type="entry name" value="gltX_bact"/>
    <property type="match status" value="1"/>
</dbReference>
<comment type="cofactor">
    <cofactor evidence="10">
        <name>Zn(2+)</name>
        <dbReference type="ChEBI" id="CHEBI:29105"/>
    </cofactor>
    <text evidence="10">Binds 1 zinc ion per subunit.</text>
</comment>
<evidence type="ECO:0000256" key="9">
    <source>
        <dbReference type="ARBA" id="ARBA00023146"/>
    </source>
</evidence>
<dbReference type="InterPro" id="IPR020751">
    <property type="entry name" value="aa-tRNA-synth_I_codon-bd_sub2"/>
</dbReference>
<dbReference type="InterPro" id="IPR049940">
    <property type="entry name" value="GluQ/Sye"/>
</dbReference>
<gene>
    <name evidence="10 13" type="primary">gltX</name>
    <name evidence="13" type="ORF">NCTC11466_01196</name>
</gene>
<feature type="binding site" evidence="10">
    <location>
        <position position="98"/>
    </location>
    <ligand>
        <name>Zn(2+)</name>
        <dbReference type="ChEBI" id="CHEBI:29105"/>
    </ligand>
</feature>
<dbReference type="FunFam" id="3.40.50.620:FF:000007">
    <property type="entry name" value="Glutamate--tRNA ligase"/>
    <property type="match status" value="1"/>
</dbReference>
<evidence type="ECO:0000256" key="4">
    <source>
        <dbReference type="ARBA" id="ARBA00022490"/>
    </source>
</evidence>
<evidence type="ECO:0000259" key="11">
    <source>
        <dbReference type="Pfam" id="PF00749"/>
    </source>
</evidence>
<name>A0A447UZD2_9ENTR</name>
<dbReference type="RefSeq" id="WP_126355416.1">
    <property type="nucleotide sequence ID" value="NZ_LR134201.1"/>
</dbReference>
<dbReference type="OrthoDB" id="9807503at2"/>
<keyword evidence="10" id="KW-0479">Metal-binding</keyword>
<dbReference type="InterPro" id="IPR033910">
    <property type="entry name" value="GluRS_core"/>
</dbReference>
<comment type="subunit">
    <text evidence="3 10">Monomer.</text>
</comment>
<dbReference type="PANTHER" id="PTHR43311">
    <property type="entry name" value="GLUTAMATE--TRNA LIGASE"/>
    <property type="match status" value="1"/>
</dbReference>
<dbReference type="Gene3D" id="3.40.50.620">
    <property type="entry name" value="HUPs"/>
    <property type="match status" value="1"/>
</dbReference>
<dbReference type="SUPFAM" id="SSF48163">
    <property type="entry name" value="An anticodon-binding domain of class I aminoacyl-tRNA synthetases"/>
    <property type="match status" value="1"/>
</dbReference>
<dbReference type="PROSITE" id="PS00178">
    <property type="entry name" value="AA_TRNA_LIGASE_I"/>
    <property type="match status" value="1"/>
</dbReference>
<dbReference type="InterPro" id="IPR045462">
    <property type="entry name" value="aa-tRNA-synth_I_cd-bd"/>
</dbReference>
<dbReference type="KEGG" id="clap:NCTC11466_01196"/>
<accession>A0A447UZD2</accession>
<sequence>MKIKTRFAPSPTGYLHVGGARTALYSWLFARHNKGEFVLRIEDTDLERSTPEAIEAIMDGMNWLSLQWDEGPYYQTRRFDRYNQAIDEMLAAGTAYKCYCSKERLEALREEQMANNEKPRYDGRCRHSHEHHADDEPCVVRFANPQEGSVIFDDQIRGPIEFSNQELDDLIIRRTDGSPTYNFCVVVDDWDMEITHVIRGEDHINNTPRQINILKALNAPVPLYAHVSMINGDDGKKLSKRHGAVSVMQYRDDGYLPEALLNYLVRLGWSHGDQEIFTREEMIEMFSLNAVSKSASAFNTEKLQWLNHHYINTLEPEYVATHLQWHIEQENIDTRNGPQLSELVKLLGERCKTLKEMAQTCRYFYEDFSEFDADAAKKHLRPVARQPLEVVRDKLAALSDWTAENVHHAIQATADELEVGMGKVGMPLRVAVTGAGQSPGLDVTVHAIGKQRSVARINKALDFISEREAQQ</sequence>
<evidence type="ECO:0000256" key="6">
    <source>
        <dbReference type="ARBA" id="ARBA00022741"/>
    </source>
</evidence>
<comment type="catalytic activity">
    <reaction evidence="10">
        <text>tRNA(Glu) + L-glutamate + ATP = L-glutamyl-tRNA(Glu) + AMP + diphosphate</text>
        <dbReference type="Rhea" id="RHEA:23540"/>
        <dbReference type="Rhea" id="RHEA-COMP:9663"/>
        <dbReference type="Rhea" id="RHEA-COMP:9680"/>
        <dbReference type="ChEBI" id="CHEBI:29985"/>
        <dbReference type="ChEBI" id="CHEBI:30616"/>
        <dbReference type="ChEBI" id="CHEBI:33019"/>
        <dbReference type="ChEBI" id="CHEBI:78442"/>
        <dbReference type="ChEBI" id="CHEBI:78520"/>
        <dbReference type="ChEBI" id="CHEBI:456215"/>
        <dbReference type="EC" id="6.1.1.17"/>
    </reaction>
</comment>
<dbReference type="SUPFAM" id="SSF52374">
    <property type="entry name" value="Nucleotidylyl transferase"/>
    <property type="match status" value="1"/>
</dbReference>
<keyword evidence="5 10" id="KW-0436">Ligase</keyword>
<keyword evidence="9 10" id="KW-0030">Aminoacyl-tRNA synthetase</keyword>
<dbReference type="InterPro" id="IPR001412">
    <property type="entry name" value="aa-tRNA-synth_I_CS"/>
</dbReference>
<dbReference type="GO" id="GO:0004818">
    <property type="term" value="F:glutamate-tRNA ligase activity"/>
    <property type="evidence" value="ECO:0007669"/>
    <property type="project" value="UniProtKB-UniRule"/>
</dbReference>
<protein>
    <recommendedName>
        <fullName evidence="10">Glutamate--tRNA ligase</fullName>
        <ecNumber evidence="10">6.1.1.17</ecNumber>
    </recommendedName>
    <alternativeName>
        <fullName evidence="10">Glutamyl-tRNA synthetase</fullName>
        <shortName evidence="10">GluRS</shortName>
    </alternativeName>
</protein>